<organism evidence="9">
    <name type="scientific">Phallusia mammillata</name>
    <dbReference type="NCBI Taxonomy" id="59560"/>
    <lineage>
        <taxon>Eukaryota</taxon>
        <taxon>Metazoa</taxon>
        <taxon>Chordata</taxon>
        <taxon>Tunicata</taxon>
        <taxon>Ascidiacea</taxon>
        <taxon>Phlebobranchia</taxon>
        <taxon>Ascidiidae</taxon>
        <taxon>Phallusia</taxon>
    </lineage>
</organism>
<proteinExistence type="evidence at transcript level"/>
<dbReference type="GO" id="GO:0004518">
    <property type="term" value="F:nuclease activity"/>
    <property type="evidence" value="ECO:0007669"/>
    <property type="project" value="UniProtKB-KW"/>
</dbReference>
<evidence type="ECO:0000256" key="3">
    <source>
        <dbReference type="ARBA" id="ARBA00006958"/>
    </source>
</evidence>
<comment type="similarity">
    <text evidence="3">Belongs to the HARBI1 family.</text>
</comment>
<evidence type="ECO:0000313" key="9">
    <source>
        <dbReference type="EMBL" id="CAB3251795.1"/>
    </source>
</evidence>
<feature type="domain" description="DDE Tnp4" evidence="8">
    <location>
        <begin position="77"/>
        <end position="140"/>
    </location>
</feature>
<name>A0A6F9DEI6_9ASCI</name>
<accession>A0A6F9DEI6</accession>
<reference evidence="9" key="1">
    <citation type="submission" date="2020-04" db="EMBL/GenBank/DDBJ databases">
        <authorList>
            <person name="Neveu A P."/>
        </authorList>
    </citation>
    <scope>NUCLEOTIDE SEQUENCE</scope>
    <source>
        <tissue evidence="9">Whole embryo</tissue>
    </source>
</reference>
<dbReference type="PANTHER" id="PTHR22930:SF85">
    <property type="entry name" value="GH03217P-RELATED"/>
    <property type="match status" value="1"/>
</dbReference>
<evidence type="ECO:0000256" key="6">
    <source>
        <dbReference type="ARBA" id="ARBA00022801"/>
    </source>
</evidence>
<dbReference type="Pfam" id="PF13359">
    <property type="entry name" value="DDE_Tnp_4"/>
    <property type="match status" value="1"/>
</dbReference>
<evidence type="ECO:0000256" key="7">
    <source>
        <dbReference type="ARBA" id="ARBA00023242"/>
    </source>
</evidence>
<dbReference type="InterPro" id="IPR045249">
    <property type="entry name" value="HARBI1-like"/>
</dbReference>
<evidence type="ECO:0000256" key="5">
    <source>
        <dbReference type="ARBA" id="ARBA00022723"/>
    </source>
</evidence>
<keyword evidence="7" id="KW-0539">Nucleus</keyword>
<keyword evidence="6" id="KW-0378">Hydrolase</keyword>
<gene>
    <name evidence="9" type="primary">Harbi1-002</name>
</gene>
<comment type="subcellular location">
    <subcellularLocation>
        <location evidence="2">Nucleus</location>
    </subcellularLocation>
</comment>
<dbReference type="PANTHER" id="PTHR22930">
    <property type="match status" value="1"/>
</dbReference>
<dbReference type="EMBL" id="LR785687">
    <property type="protein sequence ID" value="CAB3251795.1"/>
    <property type="molecule type" value="mRNA"/>
</dbReference>
<protein>
    <submittedName>
        <fullName evidence="9">Putative nuclease HARBI1</fullName>
    </submittedName>
</protein>
<dbReference type="InterPro" id="IPR027806">
    <property type="entry name" value="HARBI1_dom"/>
</dbReference>
<dbReference type="AlphaFoldDB" id="A0A6F9DEI6"/>
<evidence type="ECO:0000256" key="1">
    <source>
        <dbReference type="ARBA" id="ARBA00001968"/>
    </source>
</evidence>
<evidence type="ECO:0000256" key="2">
    <source>
        <dbReference type="ARBA" id="ARBA00004123"/>
    </source>
</evidence>
<sequence>MRVAIAIYKLTSVCEFRVVRSLFGVHKTSVHRFVHRFCQALAKIKAMYIQMPNNEEAINIAEINFQKTGFPQVYGAIDGCHIAVRAPSHCSRDFLNRKRFHSMVLQAVADNQYRFRDVSIQCPGSEHDASVLRKSNLNHHSASLPIVMHKTCTLKAYV</sequence>
<evidence type="ECO:0000256" key="4">
    <source>
        <dbReference type="ARBA" id="ARBA00022722"/>
    </source>
</evidence>
<keyword evidence="4" id="KW-0540">Nuclease</keyword>
<dbReference type="GO" id="GO:0046872">
    <property type="term" value="F:metal ion binding"/>
    <property type="evidence" value="ECO:0007669"/>
    <property type="project" value="UniProtKB-KW"/>
</dbReference>
<dbReference type="GO" id="GO:0005634">
    <property type="term" value="C:nucleus"/>
    <property type="evidence" value="ECO:0007669"/>
    <property type="project" value="UniProtKB-SubCell"/>
</dbReference>
<keyword evidence="5" id="KW-0479">Metal-binding</keyword>
<comment type="cofactor">
    <cofactor evidence="1">
        <name>a divalent metal cation</name>
        <dbReference type="ChEBI" id="CHEBI:60240"/>
    </cofactor>
</comment>
<dbReference type="GO" id="GO:0016787">
    <property type="term" value="F:hydrolase activity"/>
    <property type="evidence" value="ECO:0007669"/>
    <property type="project" value="UniProtKB-KW"/>
</dbReference>
<evidence type="ECO:0000259" key="8">
    <source>
        <dbReference type="Pfam" id="PF13359"/>
    </source>
</evidence>